<evidence type="ECO:0000313" key="1">
    <source>
        <dbReference type="EMBL" id="CAB9499277.1"/>
    </source>
</evidence>
<comment type="caution">
    <text evidence="1">The sequence shown here is derived from an EMBL/GenBank/DDBJ whole genome shotgun (WGS) entry which is preliminary data.</text>
</comment>
<dbReference type="Proteomes" id="UP001153069">
    <property type="component" value="Unassembled WGS sequence"/>
</dbReference>
<name>A0A9N8D9W9_9STRA</name>
<proteinExistence type="predicted"/>
<evidence type="ECO:0000313" key="2">
    <source>
        <dbReference type="Proteomes" id="UP001153069"/>
    </source>
</evidence>
<gene>
    <name evidence="1" type="ORF">SEMRO_57_G033310.1</name>
</gene>
<accession>A0A9N8D9W9</accession>
<dbReference type="AlphaFoldDB" id="A0A9N8D9W9"/>
<dbReference type="EMBL" id="CAICTM010000056">
    <property type="protein sequence ID" value="CAB9499277.1"/>
    <property type="molecule type" value="Genomic_DNA"/>
</dbReference>
<sequence length="125" mass="14916">MFPIALRRGAHSTRHCATTALAQRQFHQGRPLSKIGWVEVVDRRFDPRTKSWKHEDPEMVVGRIQVEVNSKGDEIRTFKSDRHTKPTTYKKELNNQIAYDRKKKQVMDLMKYIHFVKDHKDKDNW</sequence>
<organism evidence="1 2">
    <name type="scientific">Seminavis robusta</name>
    <dbReference type="NCBI Taxonomy" id="568900"/>
    <lineage>
        <taxon>Eukaryota</taxon>
        <taxon>Sar</taxon>
        <taxon>Stramenopiles</taxon>
        <taxon>Ochrophyta</taxon>
        <taxon>Bacillariophyta</taxon>
        <taxon>Bacillariophyceae</taxon>
        <taxon>Bacillariophycidae</taxon>
        <taxon>Naviculales</taxon>
        <taxon>Naviculaceae</taxon>
        <taxon>Seminavis</taxon>
    </lineage>
</organism>
<keyword evidence="2" id="KW-1185">Reference proteome</keyword>
<protein>
    <submittedName>
        <fullName evidence="1">Uncharacterized protein</fullName>
    </submittedName>
</protein>
<reference evidence="1" key="1">
    <citation type="submission" date="2020-06" db="EMBL/GenBank/DDBJ databases">
        <authorList>
            <consortium name="Plant Systems Biology data submission"/>
        </authorList>
    </citation>
    <scope>NUCLEOTIDE SEQUENCE</scope>
    <source>
        <strain evidence="1">D6</strain>
    </source>
</reference>